<keyword evidence="2" id="KW-0723">Serine/threonine-protein kinase</keyword>
<evidence type="ECO:0000256" key="1">
    <source>
        <dbReference type="ARBA" id="ARBA00004167"/>
    </source>
</evidence>
<keyword evidence="6" id="KW-0732">Signal</keyword>
<keyword evidence="7" id="KW-0677">Repeat</keyword>
<keyword evidence="20" id="KW-1185">Reference proteome</keyword>
<reference evidence="19 20" key="1">
    <citation type="submission" date="2019-12" db="EMBL/GenBank/DDBJ databases">
        <authorList>
            <person name="Scholz U."/>
            <person name="Mascher M."/>
            <person name="Fiebig A."/>
        </authorList>
    </citation>
    <scope>NUCLEOTIDE SEQUENCE</scope>
</reference>
<evidence type="ECO:0000256" key="12">
    <source>
        <dbReference type="ARBA" id="ARBA00023136"/>
    </source>
</evidence>
<dbReference type="Pfam" id="PF07714">
    <property type="entry name" value="PK_Tyr_Ser-Thr"/>
    <property type="match status" value="1"/>
</dbReference>
<dbReference type="PANTHER" id="PTHR47986:SF29">
    <property type="entry name" value="RECEPTOR PROTEIN KINASE TMK1"/>
    <property type="match status" value="1"/>
</dbReference>
<sequence length="629" mass="67538">MGYPIGEWPIQGGQDSQRSANGKWRIPTGSLSISGPERDFRGDGGRIQPAGSGGFVRGTEPKPHMTGGASLVSICGPVKEFLPVSIGFFSTWRVPLDQSTRAWPTLPPLSSISSLFIFLLLSLSLSLTLSLHGCHFFCRLCPADADLQTLLSLLSSLSLSLSLPLSLFSLLSSISRSFSVPSLGSGECGPSDLPPQSGINIFSEVVVAAAGANAAAAAAAMGSSGTAIRFSSLVVVLLLVVVFFLGSAEAQASPGTPQQCRPCRGARGSAGPRLVGDHRSLHLAAGFLLRRPDHRHPDREPEPFRRAENILGQGGFGTVYKGDLHDGTKIAVKRMESGVMGRRASLSSSQRLQSSPKFATGILSPSLGYCLDGNERLLVYEYMPQGTKSPFWKKRLGIALDVARGVEYLHNLAHQSFIHRDLKPSNILLGDDMKAKVSDFGLVRLAPDGKCSIETRLAGTFGYLAPEYAVMGRVTTKADVFSFGVVVMELITGRKALDESQPEESVHLVTWFRRMQLNKETFRKAIDPTIDLDEETMTSPHQRPDMGHAVNVLSSLAELWKPADAEEEESYGIDLDMTLPQALKKWQACEEGDGGGATASFIGSMDNTQTSIPTRPAGFADSFTSADGR</sequence>
<dbReference type="EMBL" id="LR743592">
    <property type="protein sequence ID" value="CAA2619627.1"/>
    <property type="molecule type" value="Genomic_DNA"/>
</dbReference>
<evidence type="ECO:0000256" key="9">
    <source>
        <dbReference type="ARBA" id="ARBA00022777"/>
    </source>
</evidence>
<evidence type="ECO:0000256" key="7">
    <source>
        <dbReference type="ARBA" id="ARBA00022737"/>
    </source>
</evidence>
<keyword evidence="10 15" id="KW-0067">ATP-binding</keyword>
<dbReference type="PROSITE" id="PS00108">
    <property type="entry name" value="PROTEIN_KINASE_ST"/>
    <property type="match status" value="1"/>
</dbReference>
<dbReference type="InterPro" id="IPR052422">
    <property type="entry name" value="Auxin_Ser/Thr_Kinase"/>
</dbReference>
<keyword evidence="13" id="KW-0675">Receptor</keyword>
<evidence type="ECO:0000256" key="8">
    <source>
        <dbReference type="ARBA" id="ARBA00022741"/>
    </source>
</evidence>
<evidence type="ECO:0000256" key="14">
    <source>
        <dbReference type="ARBA" id="ARBA00023180"/>
    </source>
</evidence>
<dbReference type="Proteomes" id="UP001189122">
    <property type="component" value="Unassembled WGS sequence"/>
</dbReference>
<feature type="transmembrane region" description="Helical" evidence="17">
    <location>
        <begin position="227"/>
        <end position="246"/>
    </location>
</feature>
<feature type="region of interest" description="Disordered" evidence="16">
    <location>
        <begin position="1"/>
        <end position="60"/>
    </location>
</feature>
<accession>A0A7I8IP64</accession>
<organism evidence="19">
    <name type="scientific">Spirodela intermedia</name>
    <name type="common">Intermediate duckweed</name>
    <dbReference type="NCBI Taxonomy" id="51605"/>
    <lineage>
        <taxon>Eukaryota</taxon>
        <taxon>Viridiplantae</taxon>
        <taxon>Streptophyta</taxon>
        <taxon>Embryophyta</taxon>
        <taxon>Tracheophyta</taxon>
        <taxon>Spermatophyta</taxon>
        <taxon>Magnoliopsida</taxon>
        <taxon>Liliopsida</taxon>
        <taxon>Araceae</taxon>
        <taxon>Lemnoideae</taxon>
        <taxon>Spirodela</taxon>
    </lineage>
</organism>
<evidence type="ECO:0000313" key="20">
    <source>
        <dbReference type="Proteomes" id="UP001189122"/>
    </source>
</evidence>
<feature type="binding site" evidence="15">
    <location>
        <position position="333"/>
    </location>
    <ligand>
        <name>ATP</name>
        <dbReference type="ChEBI" id="CHEBI:30616"/>
    </ligand>
</feature>
<dbReference type="EMBL" id="CACRZD030000005">
    <property type="protein sequence ID" value="CAA6659374.1"/>
    <property type="molecule type" value="Genomic_DNA"/>
</dbReference>
<evidence type="ECO:0000256" key="5">
    <source>
        <dbReference type="ARBA" id="ARBA00022692"/>
    </source>
</evidence>
<keyword evidence="3" id="KW-0433">Leucine-rich repeat</keyword>
<keyword evidence="12 17" id="KW-0472">Membrane</keyword>
<feature type="domain" description="Protein kinase" evidence="18">
    <location>
        <begin position="305"/>
        <end position="556"/>
    </location>
</feature>
<dbReference type="Gene3D" id="3.30.200.20">
    <property type="entry name" value="Phosphorylase Kinase, domain 1"/>
    <property type="match status" value="1"/>
</dbReference>
<dbReference type="PROSITE" id="PS00107">
    <property type="entry name" value="PROTEIN_KINASE_ATP"/>
    <property type="match status" value="1"/>
</dbReference>
<evidence type="ECO:0000256" key="4">
    <source>
        <dbReference type="ARBA" id="ARBA00022679"/>
    </source>
</evidence>
<evidence type="ECO:0000256" key="3">
    <source>
        <dbReference type="ARBA" id="ARBA00022614"/>
    </source>
</evidence>
<evidence type="ECO:0000256" key="6">
    <source>
        <dbReference type="ARBA" id="ARBA00022729"/>
    </source>
</evidence>
<evidence type="ECO:0000256" key="11">
    <source>
        <dbReference type="ARBA" id="ARBA00022989"/>
    </source>
</evidence>
<evidence type="ECO:0000256" key="16">
    <source>
        <dbReference type="SAM" id="MobiDB-lite"/>
    </source>
</evidence>
<dbReference type="InterPro" id="IPR000719">
    <property type="entry name" value="Prot_kinase_dom"/>
</dbReference>
<keyword evidence="8 15" id="KW-0547">Nucleotide-binding</keyword>
<feature type="transmembrane region" description="Helical" evidence="17">
    <location>
        <begin position="199"/>
        <end position="220"/>
    </location>
</feature>
<dbReference type="InterPro" id="IPR008271">
    <property type="entry name" value="Ser/Thr_kinase_AS"/>
</dbReference>
<evidence type="ECO:0000313" key="19">
    <source>
        <dbReference type="EMBL" id="CAA2619627.1"/>
    </source>
</evidence>
<feature type="transmembrane region" description="Helical" evidence="17">
    <location>
        <begin position="115"/>
        <end position="138"/>
    </location>
</feature>
<comment type="subcellular location">
    <subcellularLocation>
        <location evidence="1">Membrane</location>
        <topology evidence="1">Single-pass membrane protein</topology>
    </subcellularLocation>
</comment>
<feature type="region of interest" description="Disordered" evidence="16">
    <location>
        <begin position="597"/>
        <end position="629"/>
    </location>
</feature>
<dbReference type="GO" id="GO:0016020">
    <property type="term" value="C:membrane"/>
    <property type="evidence" value="ECO:0007669"/>
    <property type="project" value="UniProtKB-SubCell"/>
</dbReference>
<dbReference type="InterPro" id="IPR001245">
    <property type="entry name" value="Ser-Thr/Tyr_kinase_cat_dom"/>
</dbReference>
<keyword evidence="14" id="KW-0325">Glycoprotein</keyword>
<dbReference type="GO" id="GO:0004674">
    <property type="term" value="F:protein serine/threonine kinase activity"/>
    <property type="evidence" value="ECO:0007669"/>
    <property type="project" value="UniProtKB-KW"/>
</dbReference>
<keyword evidence="11 17" id="KW-1133">Transmembrane helix</keyword>
<evidence type="ECO:0000259" key="18">
    <source>
        <dbReference type="PROSITE" id="PS50011"/>
    </source>
</evidence>
<dbReference type="PROSITE" id="PS50011">
    <property type="entry name" value="PROTEIN_KINASE_DOM"/>
    <property type="match status" value="1"/>
</dbReference>
<dbReference type="AlphaFoldDB" id="A0A7I8IP64"/>
<dbReference type="PANTHER" id="PTHR47986">
    <property type="entry name" value="OSJNBA0070M12.3 PROTEIN"/>
    <property type="match status" value="1"/>
</dbReference>
<keyword evidence="5 17" id="KW-0812">Transmembrane</keyword>
<keyword evidence="9" id="KW-0418">Kinase</keyword>
<gene>
    <name evidence="19" type="ORF">SI7747_05005796</name>
</gene>
<dbReference type="SUPFAM" id="SSF56112">
    <property type="entry name" value="Protein kinase-like (PK-like)"/>
    <property type="match status" value="1"/>
</dbReference>
<name>A0A7I8IP64_SPIIN</name>
<dbReference type="Gene3D" id="1.10.510.10">
    <property type="entry name" value="Transferase(Phosphotransferase) domain 1"/>
    <property type="match status" value="1"/>
</dbReference>
<evidence type="ECO:0000256" key="15">
    <source>
        <dbReference type="PROSITE-ProRule" id="PRU10141"/>
    </source>
</evidence>
<evidence type="ECO:0000256" key="10">
    <source>
        <dbReference type="ARBA" id="ARBA00022840"/>
    </source>
</evidence>
<dbReference type="GO" id="GO:0005524">
    <property type="term" value="F:ATP binding"/>
    <property type="evidence" value="ECO:0007669"/>
    <property type="project" value="UniProtKB-UniRule"/>
</dbReference>
<dbReference type="InterPro" id="IPR011009">
    <property type="entry name" value="Kinase-like_dom_sf"/>
</dbReference>
<evidence type="ECO:0000256" key="17">
    <source>
        <dbReference type="SAM" id="Phobius"/>
    </source>
</evidence>
<proteinExistence type="predicted"/>
<evidence type="ECO:0000256" key="2">
    <source>
        <dbReference type="ARBA" id="ARBA00022527"/>
    </source>
</evidence>
<evidence type="ECO:0000256" key="13">
    <source>
        <dbReference type="ARBA" id="ARBA00023170"/>
    </source>
</evidence>
<feature type="transmembrane region" description="Helical" evidence="17">
    <location>
        <begin position="150"/>
        <end position="171"/>
    </location>
</feature>
<dbReference type="InterPro" id="IPR017441">
    <property type="entry name" value="Protein_kinase_ATP_BS"/>
</dbReference>
<protein>
    <recommendedName>
        <fullName evidence="18">Protein kinase domain-containing protein</fullName>
    </recommendedName>
</protein>
<keyword evidence="4" id="KW-0808">Transferase</keyword>
<dbReference type="SMART" id="SM00220">
    <property type="entry name" value="S_TKc"/>
    <property type="match status" value="1"/>
</dbReference>